<accession>A0A7V8FUR7</accession>
<comment type="caution">
    <text evidence="2">The sequence shown here is derived from an EMBL/GenBank/DDBJ whole genome shotgun (WGS) entry which is preliminary data.</text>
</comment>
<gene>
    <name evidence="2" type="ORF">GAK35_03336</name>
</gene>
<feature type="region of interest" description="Disordered" evidence="1">
    <location>
        <begin position="110"/>
        <end position="156"/>
    </location>
</feature>
<evidence type="ECO:0000313" key="2">
    <source>
        <dbReference type="EMBL" id="KAF1041406.1"/>
    </source>
</evidence>
<dbReference type="EMBL" id="WNDX01000123">
    <property type="protein sequence ID" value="KAF1041406.1"/>
    <property type="molecule type" value="Genomic_DNA"/>
</dbReference>
<dbReference type="AlphaFoldDB" id="A0A7V8FUR7"/>
<name>A0A7V8FUR7_9BURK</name>
<reference evidence="3" key="1">
    <citation type="journal article" date="2020" name="MBio">
        <title>Horizontal gene transfer to a defensive symbiont with a reduced genome amongst a multipartite beetle microbiome.</title>
        <authorList>
            <person name="Waterworth S.C."/>
            <person name="Florez L.V."/>
            <person name="Rees E.R."/>
            <person name="Hertweck C."/>
            <person name="Kaltenpoth M."/>
            <person name="Kwan J.C."/>
        </authorList>
    </citation>
    <scope>NUCLEOTIDE SEQUENCE [LARGE SCALE GENOMIC DNA]</scope>
</reference>
<protein>
    <submittedName>
        <fullName evidence="2">Uncharacterized protein</fullName>
    </submittedName>
</protein>
<sequence>MTAEAGNRAQPGEIPTARAQLAQLQHDIEYVQSEQIFKAEAKAQQQRGLSRKQAEAAARESITQRVADMQAQSERLANFIESNRRATMAEQDLVTLNRGEIPERYAHLFDDEARQPQAGAPVRGEEPSLPADTPPPDQQARAPALEPAPPTPDVPAAADAPIVAQVVDAVSRLLGRDTAVPAQPRADVLKADTPEQGHAFDFATRNPDALIPTGDVDAAGNPVHVRAADFVQQAADIEKQAQKDTAAFAAAVNCALRFPRA</sequence>
<dbReference type="Proteomes" id="UP000462435">
    <property type="component" value="Unassembled WGS sequence"/>
</dbReference>
<evidence type="ECO:0000256" key="1">
    <source>
        <dbReference type="SAM" id="MobiDB-lite"/>
    </source>
</evidence>
<evidence type="ECO:0000313" key="3">
    <source>
        <dbReference type="Proteomes" id="UP000462435"/>
    </source>
</evidence>
<organism evidence="2 3">
    <name type="scientific">Herbaspirillum frisingense</name>
    <dbReference type="NCBI Taxonomy" id="92645"/>
    <lineage>
        <taxon>Bacteria</taxon>
        <taxon>Pseudomonadati</taxon>
        <taxon>Pseudomonadota</taxon>
        <taxon>Betaproteobacteria</taxon>
        <taxon>Burkholderiales</taxon>
        <taxon>Oxalobacteraceae</taxon>
        <taxon>Herbaspirillum</taxon>
    </lineage>
</organism>
<proteinExistence type="predicted"/>